<reference evidence="3" key="1">
    <citation type="submission" date="2021-03" db="EMBL/GenBank/DDBJ databases">
        <title>Draft genome sequence of rust myrtle Austropuccinia psidii MF-1, a brazilian biotype.</title>
        <authorList>
            <person name="Quecine M.C."/>
            <person name="Pachon D.M.R."/>
            <person name="Bonatelli M.L."/>
            <person name="Correr F.H."/>
            <person name="Franceschini L.M."/>
            <person name="Leite T.F."/>
            <person name="Margarido G.R.A."/>
            <person name="Almeida C.A."/>
            <person name="Ferrarezi J.A."/>
            <person name="Labate C.A."/>
        </authorList>
    </citation>
    <scope>NUCLEOTIDE SEQUENCE</scope>
    <source>
        <strain evidence="3">MF-1</strain>
    </source>
</reference>
<dbReference type="AlphaFoldDB" id="A0A9Q3DW73"/>
<dbReference type="Proteomes" id="UP000765509">
    <property type="component" value="Unassembled WGS sequence"/>
</dbReference>
<feature type="signal peptide" evidence="2">
    <location>
        <begin position="1"/>
        <end position="24"/>
    </location>
</feature>
<protein>
    <submittedName>
        <fullName evidence="3">Uncharacterized protein</fullName>
    </submittedName>
</protein>
<evidence type="ECO:0000256" key="2">
    <source>
        <dbReference type="SAM" id="SignalP"/>
    </source>
</evidence>
<feature type="region of interest" description="Disordered" evidence="1">
    <location>
        <begin position="117"/>
        <end position="143"/>
    </location>
</feature>
<evidence type="ECO:0000256" key="1">
    <source>
        <dbReference type="SAM" id="MobiDB-lite"/>
    </source>
</evidence>
<name>A0A9Q3DW73_9BASI</name>
<organism evidence="3 4">
    <name type="scientific">Austropuccinia psidii MF-1</name>
    <dbReference type="NCBI Taxonomy" id="1389203"/>
    <lineage>
        <taxon>Eukaryota</taxon>
        <taxon>Fungi</taxon>
        <taxon>Dikarya</taxon>
        <taxon>Basidiomycota</taxon>
        <taxon>Pucciniomycotina</taxon>
        <taxon>Pucciniomycetes</taxon>
        <taxon>Pucciniales</taxon>
        <taxon>Sphaerophragmiaceae</taxon>
        <taxon>Austropuccinia</taxon>
    </lineage>
</organism>
<sequence>MHLQRLFHQFSVSLIILSFQRAYGAQLEGVSLKSMESGVDQLLRKHDPGMSLRTTPTTKKVATIERHKPNSKSETRSNFFDDTVAKDFVASILTPEVVSNALAEIEDSTKEARVLEASRIGNPSRKRNAPPAAAKNAKKTVRD</sequence>
<keyword evidence="2" id="KW-0732">Signal</keyword>
<proteinExistence type="predicted"/>
<comment type="caution">
    <text evidence="3">The sequence shown here is derived from an EMBL/GenBank/DDBJ whole genome shotgun (WGS) entry which is preliminary data.</text>
</comment>
<evidence type="ECO:0000313" key="3">
    <source>
        <dbReference type="EMBL" id="MBW0508190.1"/>
    </source>
</evidence>
<dbReference type="EMBL" id="AVOT02020182">
    <property type="protein sequence ID" value="MBW0508190.1"/>
    <property type="molecule type" value="Genomic_DNA"/>
</dbReference>
<evidence type="ECO:0000313" key="4">
    <source>
        <dbReference type="Proteomes" id="UP000765509"/>
    </source>
</evidence>
<feature type="chain" id="PRO_5040200532" evidence="2">
    <location>
        <begin position="25"/>
        <end position="143"/>
    </location>
</feature>
<accession>A0A9Q3DW73</accession>
<gene>
    <name evidence="3" type="ORF">O181_047905</name>
</gene>
<keyword evidence="4" id="KW-1185">Reference proteome</keyword>